<dbReference type="EMBL" id="EU826470">
    <property type="protein sequence ID" value="ACH62964.1"/>
    <property type="molecule type" value="Genomic_DNA"/>
</dbReference>
<organism evidence="1 2">
    <name type="scientific">Mycobacterium phage Solon</name>
    <dbReference type="NCBI Taxonomy" id="555603"/>
    <lineage>
        <taxon>Viruses</taxon>
        <taxon>Duplodnaviria</taxon>
        <taxon>Heunggongvirae</taxon>
        <taxon>Uroviricota</taxon>
        <taxon>Caudoviricetes</taxon>
        <taxon>Fromanvirus</taxon>
        <taxon>Fromanvirus solon</taxon>
    </lineage>
</organism>
<dbReference type="KEGG" id="vg:6921768"/>
<evidence type="ECO:0000313" key="1">
    <source>
        <dbReference type="EMBL" id="ACH62964.1"/>
    </source>
</evidence>
<accession>B5LLR8</accession>
<gene>
    <name evidence="1" type="primary">65</name>
    <name evidence="1" type="ORF">SOLON_65</name>
</gene>
<dbReference type="GeneID" id="6921768"/>
<dbReference type="OrthoDB" id="19549at10239"/>
<protein>
    <submittedName>
        <fullName evidence="1">Uncharacterized protein</fullName>
    </submittedName>
</protein>
<sequence>MTNINTRELVSLLYEQRVRGASSAAIAEKLLEKYDITEKPEPEVPIGTVRVRRGDYEPEGTSIYIKVGANRWVGVYTGEVYSKYSKGVYVNDHLHGDEWGDTEVFRP</sequence>
<name>B5LLR8_9CAUD</name>
<dbReference type="RefSeq" id="YP_002224006.1">
    <property type="nucleotide sequence ID" value="NC_011267.1"/>
</dbReference>
<proteinExistence type="predicted"/>
<keyword evidence="2" id="KW-1185">Reference proteome</keyword>
<evidence type="ECO:0000313" key="2">
    <source>
        <dbReference type="Proteomes" id="UP000001852"/>
    </source>
</evidence>
<dbReference type="Proteomes" id="UP000001852">
    <property type="component" value="Segment"/>
</dbReference>
<reference evidence="2" key="1">
    <citation type="submission" date="2008-06" db="EMBL/GenBank/DDBJ databases">
        <authorList>
            <person name="VanHoeck K.L."/>
            <person name="Gordinier J."/>
            <person name="Bogiages C."/>
            <person name="Buck B."/>
            <person name="Chambers R.A."/>
            <person name="Edgar R.H."/>
            <person name="Ko C."/>
            <person name="Altman D.S."/>
            <person name="Swigonova Z.U."/>
            <person name="Lucas S."/>
            <person name="Copeland A."/>
            <person name="Lapidus A."/>
            <person name="Glavina del Rio T."/>
            <person name="Dalin E."/>
            <person name="Tice H."/>
            <person name="Bruce D."/>
            <person name="Barry K."/>
            <person name="Detter C."/>
            <person name="Green L."/>
            <person name="Pitluck S."/>
            <person name="Jacobs-Sera D."/>
            <person name="Hendrix R.W."/>
            <person name="Hatfull G.F."/>
        </authorList>
    </citation>
    <scope>NUCLEOTIDE SEQUENCE [LARGE SCALE GENOMIC DNA]</scope>
</reference>